<protein>
    <recommendedName>
        <fullName evidence="1">TfuA-like core domain-containing protein</fullName>
    </recommendedName>
</protein>
<proteinExistence type="predicted"/>
<keyword evidence="3" id="KW-1185">Reference proteome</keyword>
<evidence type="ECO:0000259" key="1">
    <source>
        <dbReference type="Pfam" id="PF07812"/>
    </source>
</evidence>
<accession>A0A7W0HTA9</accession>
<evidence type="ECO:0000313" key="2">
    <source>
        <dbReference type="EMBL" id="MBA2894924.1"/>
    </source>
</evidence>
<dbReference type="EMBL" id="JACDUR010000006">
    <property type="protein sequence ID" value="MBA2894924.1"/>
    <property type="molecule type" value="Genomic_DNA"/>
</dbReference>
<reference evidence="2 3" key="1">
    <citation type="submission" date="2020-07" db="EMBL/GenBank/DDBJ databases">
        <title>Genomic Encyclopedia of Type Strains, Phase IV (KMG-IV): sequencing the most valuable type-strain genomes for metagenomic binning, comparative biology and taxonomic classification.</title>
        <authorList>
            <person name="Goeker M."/>
        </authorList>
    </citation>
    <scope>NUCLEOTIDE SEQUENCE [LARGE SCALE GENOMIC DNA]</scope>
    <source>
        <strain evidence="2 3">DSM 45533</strain>
    </source>
</reference>
<dbReference type="Proteomes" id="UP000530928">
    <property type="component" value="Unassembled WGS sequence"/>
</dbReference>
<organism evidence="2 3">
    <name type="scientific">Nonomuraea soli</name>
    <dbReference type="NCBI Taxonomy" id="1032476"/>
    <lineage>
        <taxon>Bacteria</taxon>
        <taxon>Bacillati</taxon>
        <taxon>Actinomycetota</taxon>
        <taxon>Actinomycetes</taxon>
        <taxon>Streptosporangiales</taxon>
        <taxon>Streptosporangiaceae</taxon>
        <taxon>Nonomuraea</taxon>
    </lineage>
</organism>
<dbReference type="Pfam" id="PF07812">
    <property type="entry name" value="TfuA"/>
    <property type="match status" value="1"/>
</dbReference>
<dbReference type="InterPro" id="IPR012924">
    <property type="entry name" value="TfuA_core"/>
</dbReference>
<sequence>MTTVVYTGPTLPAGEVREVVPAAVVRPPVARGDLLSHPWEPGDTAVIVDGYYRERLSVGHKEILWLIGQGVHVVGAASMGALRAAELGPYGMAGAGEVHRMYADGEIDGDDEVAVLHGPAERGYPPSTIALVNLRYGCREGVARGLIAPEVAERVVAVAKELPFSHRTWPELRERLGRQAHDGLTTLEKTIGTGEWDLKRLDAVQALRGAGVGAAAPAPVDAMTGITHYEVLKWRSMREYAPGRWMGDLDVLNAARLFDPDYAHLHEEVLTGLLEGFAGAGGLDHFARARLGLDAGGPLPQELAAWLTPAELAGLPAVEQARLVMVRVWPVWQSADWRPAVLDRVRASPRWPHWCELVAQADELTEQTRGRLALPPPQVCGKLFLRHWQRPGASGEIELARRGFFGLEELGRTARRFFALDVRTRR</sequence>
<comment type="caution">
    <text evidence="2">The sequence shown here is derived from an EMBL/GenBank/DDBJ whole genome shotgun (WGS) entry which is preliminary data.</text>
</comment>
<name>A0A7W0HTA9_9ACTN</name>
<gene>
    <name evidence="2" type="ORF">HNR30_006296</name>
</gene>
<evidence type="ECO:0000313" key="3">
    <source>
        <dbReference type="Proteomes" id="UP000530928"/>
    </source>
</evidence>
<feature type="domain" description="TfuA-like core" evidence="1">
    <location>
        <begin position="49"/>
        <end position="168"/>
    </location>
</feature>
<dbReference type="RefSeq" id="WP_181613633.1">
    <property type="nucleotide sequence ID" value="NZ_BAABAM010000004.1"/>
</dbReference>
<dbReference type="AlphaFoldDB" id="A0A7W0HTA9"/>